<reference evidence="9 10" key="1">
    <citation type="journal article" date="2014" name="Genome Announc.">
        <title>Draft Genome Sequence of Fervidicella metallireducens Strain AeBT, an Iron-Reducing Thermoanaerobe from the Great Artesian Basin.</title>
        <authorList>
            <person name="Patel B.K."/>
        </authorList>
    </citation>
    <scope>NUCLEOTIDE SEQUENCE [LARGE SCALE GENOMIC DNA]</scope>
    <source>
        <strain evidence="9 10">AeB</strain>
    </source>
</reference>
<dbReference type="Pfam" id="PF25084">
    <property type="entry name" value="LbH_EIF2B"/>
    <property type="match status" value="1"/>
</dbReference>
<dbReference type="Proteomes" id="UP000019681">
    <property type="component" value="Unassembled WGS sequence"/>
</dbReference>
<feature type="domain" description="Nucleotidyl transferase" evidence="6">
    <location>
        <begin position="2"/>
        <end position="230"/>
    </location>
</feature>
<dbReference type="SUPFAM" id="SSF51161">
    <property type="entry name" value="Trimeric LpxA-like enzymes"/>
    <property type="match status" value="1"/>
</dbReference>
<dbReference type="InterPro" id="IPR050486">
    <property type="entry name" value="Mannose-1P_guanyltransferase"/>
</dbReference>
<dbReference type="Pfam" id="PF00483">
    <property type="entry name" value="NTP_transferase"/>
    <property type="match status" value="1"/>
</dbReference>
<keyword evidence="3" id="KW-0963">Cytoplasm</keyword>
<evidence type="ECO:0000256" key="1">
    <source>
        <dbReference type="ARBA" id="ARBA00004514"/>
    </source>
</evidence>
<dbReference type="InterPro" id="IPR029044">
    <property type="entry name" value="Nucleotide-diphossugar_trans"/>
</dbReference>
<dbReference type="Gene3D" id="3.30.310.50">
    <property type="entry name" value="Alpha-D-phosphohexomutase, C-terminal domain"/>
    <property type="match status" value="1"/>
</dbReference>
<dbReference type="PANTHER" id="PTHR22572">
    <property type="entry name" value="SUGAR-1-PHOSPHATE GUANYL TRANSFERASE"/>
    <property type="match status" value="1"/>
</dbReference>
<dbReference type="SUPFAM" id="SSF53448">
    <property type="entry name" value="Nucleotide-diphospho-sugar transferases"/>
    <property type="match status" value="1"/>
</dbReference>
<feature type="domain" description="EIF2B subunit epsilon/gamma LbH" evidence="8">
    <location>
        <begin position="248"/>
        <end position="351"/>
    </location>
</feature>
<dbReference type="InterPro" id="IPR011004">
    <property type="entry name" value="Trimer_LpxA-like_sf"/>
</dbReference>
<evidence type="ECO:0000259" key="6">
    <source>
        <dbReference type="Pfam" id="PF00483"/>
    </source>
</evidence>
<evidence type="ECO:0000256" key="3">
    <source>
        <dbReference type="ARBA" id="ARBA00022490"/>
    </source>
</evidence>
<dbReference type="CDD" id="cd04181">
    <property type="entry name" value="NTP_transferase"/>
    <property type="match status" value="1"/>
</dbReference>
<dbReference type="InterPro" id="IPR056764">
    <property type="entry name" value="LbH_EIF2B3/5"/>
</dbReference>
<dbReference type="InterPro" id="IPR005835">
    <property type="entry name" value="NTP_transferase_dom"/>
</dbReference>
<dbReference type="InterPro" id="IPR016055">
    <property type="entry name" value="A-D-PHexomutase_a/b/a-I/II/III"/>
</dbReference>
<evidence type="ECO:0000313" key="10">
    <source>
        <dbReference type="Proteomes" id="UP000019681"/>
    </source>
</evidence>
<accession>A0A017RXE8</accession>
<sequence length="819" mass="91859">MKAVIMAGGEGTRLRPLTSDIPKPMVPILNKPVMEHIINLLKKHNIVDIAATLYYLPSSIKDYFDDGRELGVNISYYVEEVPLGTGGSVLNAENFLDDTFIVISGDALTDINITEALKFHKEKGSKATLILKKENIPLEYGIVITDENGKIIRFLEKPSWGEVFSDTVNTGIYILEPDVLNYYKKGQNFDFSKDLFPKLLKDSVPMFGYITEDYWCDIGDINSYKQTQFDVLDGKVRLEIAGTEISKGIWVEDGCIVSEDVKITPPVYIGKDCIINSNSTIDSYCIIGNNTTIDSKSTLKRSVIWCNTYIGKNSQLRGTILCNKVKIKNNVNIFEDTVIGAECTLQDGCTIKPNIKIWPNKTIKEDTIINKNLVWGTKARRTLFGNRDISGDVNIDITPEFASLLGSAFASAINKDSPVIISCDSTPASKIIKQSLIAGVLSTGARAIDIENIILPINRFAVRFYRGSGGVHISTFNCDPNKVHIEFTNNMGGNIQRSVEKKIENLFLREDFQRCNSDMINEVINVDNFTSLYIQTSANSIKSLSKIRSKNYNILVSSENEKTTMLTLTFLNFLGCKADGDYSIKNFNSMEKFIDAMGKKIKRGNYNFGVVLSENGENLTLIDENGIPVRGEKYTVLASLIALKSGTNKKLVVPYTTTRVIENIAMQYKAEVIRTKSSPSEIMNTMLNLAEDEDSLIQYILSYDGILAVGKILEYLTLNSISLGDLLKEIPEFYVKHDEVLCDFKDRGRVIRRLIEEHSNRDIELFEGIKINTQKGWTLILPDNERPIFNIFSEGFNEEYAEELCLSISDKICKIVNND</sequence>
<keyword evidence="10" id="KW-1185">Reference proteome</keyword>
<dbReference type="AlphaFoldDB" id="A0A017RXE8"/>
<comment type="caution">
    <text evidence="9">The sequence shown here is derived from an EMBL/GenBank/DDBJ whole genome shotgun (WGS) entry which is preliminary data.</text>
</comment>
<dbReference type="InterPro" id="IPR036900">
    <property type="entry name" value="A-D-PHexomutase_C_sf"/>
</dbReference>
<evidence type="ECO:0000313" key="9">
    <source>
        <dbReference type="EMBL" id="EYE89372.1"/>
    </source>
</evidence>
<evidence type="ECO:0000256" key="4">
    <source>
        <dbReference type="ARBA" id="ARBA00022540"/>
    </source>
</evidence>
<keyword evidence="9" id="KW-0808">Transferase</keyword>
<comment type="similarity">
    <text evidence="2">Belongs to the phosphohexose mutase family.</text>
</comment>
<name>A0A017RXE8_9CLOT</name>
<dbReference type="STRING" id="1403537.Q428_02785"/>
<feature type="domain" description="Alpha-D-phosphohexomutase alpha/beta/alpha" evidence="7">
    <location>
        <begin position="382"/>
        <end position="513"/>
    </location>
</feature>
<dbReference type="InterPro" id="IPR005844">
    <property type="entry name" value="A-D-PHexomutase_a/b/a-I"/>
</dbReference>
<dbReference type="RefSeq" id="WP_035377930.1">
    <property type="nucleotide sequence ID" value="NZ_AZQP01000005.1"/>
</dbReference>
<keyword evidence="4" id="KW-0396">Initiation factor</keyword>
<dbReference type="Gene3D" id="3.90.550.10">
    <property type="entry name" value="Spore Coat Polysaccharide Biosynthesis Protein SpsA, Chain A"/>
    <property type="match status" value="1"/>
</dbReference>
<dbReference type="GO" id="GO:0016868">
    <property type="term" value="F:intramolecular phosphotransferase activity"/>
    <property type="evidence" value="ECO:0007669"/>
    <property type="project" value="InterPro"/>
</dbReference>
<evidence type="ECO:0000259" key="8">
    <source>
        <dbReference type="Pfam" id="PF25084"/>
    </source>
</evidence>
<dbReference type="Pfam" id="PF02878">
    <property type="entry name" value="PGM_PMM_I"/>
    <property type="match status" value="1"/>
</dbReference>
<comment type="subcellular location">
    <subcellularLocation>
        <location evidence="1">Cytoplasm</location>
        <location evidence="1">Cytosol</location>
    </subcellularLocation>
</comment>
<dbReference type="EMBL" id="AZQP01000005">
    <property type="protein sequence ID" value="EYE89372.1"/>
    <property type="molecule type" value="Genomic_DNA"/>
</dbReference>
<evidence type="ECO:0000256" key="2">
    <source>
        <dbReference type="ARBA" id="ARBA00010231"/>
    </source>
</evidence>
<organism evidence="9 10">
    <name type="scientific">Fervidicella metallireducens AeB</name>
    <dbReference type="NCBI Taxonomy" id="1403537"/>
    <lineage>
        <taxon>Bacteria</taxon>
        <taxon>Bacillati</taxon>
        <taxon>Bacillota</taxon>
        <taxon>Clostridia</taxon>
        <taxon>Eubacteriales</taxon>
        <taxon>Clostridiaceae</taxon>
        <taxon>Fervidicella</taxon>
    </lineage>
</organism>
<dbReference type="GO" id="GO:0005975">
    <property type="term" value="P:carbohydrate metabolic process"/>
    <property type="evidence" value="ECO:0007669"/>
    <property type="project" value="InterPro"/>
</dbReference>
<dbReference type="Gene3D" id="2.160.10.10">
    <property type="entry name" value="Hexapeptide repeat proteins"/>
    <property type="match status" value="1"/>
</dbReference>
<keyword evidence="5" id="KW-0648">Protein biosynthesis</keyword>
<dbReference type="SUPFAM" id="SSF53738">
    <property type="entry name" value="Phosphoglucomutase, first 3 domains"/>
    <property type="match status" value="2"/>
</dbReference>
<dbReference type="Gene3D" id="3.40.120.10">
    <property type="entry name" value="Alpha-D-Glucose-1,6-Bisphosphate, subunit A, domain 3"/>
    <property type="match status" value="3"/>
</dbReference>
<dbReference type="GO" id="GO:0016740">
    <property type="term" value="F:transferase activity"/>
    <property type="evidence" value="ECO:0007669"/>
    <property type="project" value="UniProtKB-KW"/>
</dbReference>
<evidence type="ECO:0000256" key="5">
    <source>
        <dbReference type="ARBA" id="ARBA00022917"/>
    </source>
</evidence>
<dbReference type="SUPFAM" id="SSF55957">
    <property type="entry name" value="Phosphoglucomutase, C-terminal domain"/>
    <property type="match status" value="1"/>
</dbReference>
<dbReference type="OrthoDB" id="9803871at2"/>
<evidence type="ECO:0000259" key="7">
    <source>
        <dbReference type="Pfam" id="PF02878"/>
    </source>
</evidence>
<gene>
    <name evidence="9" type="ORF">Q428_02785</name>
</gene>
<protein>
    <submittedName>
        <fullName evidence="9">Nucleotidyltransferase</fullName>
    </submittedName>
</protein>
<proteinExistence type="inferred from homology"/>